<dbReference type="AlphaFoldDB" id="A0A9N9JRF5"/>
<dbReference type="Proteomes" id="UP000789405">
    <property type="component" value="Unassembled WGS sequence"/>
</dbReference>
<organism evidence="1 2">
    <name type="scientific">Dentiscutata erythropus</name>
    <dbReference type="NCBI Taxonomy" id="1348616"/>
    <lineage>
        <taxon>Eukaryota</taxon>
        <taxon>Fungi</taxon>
        <taxon>Fungi incertae sedis</taxon>
        <taxon>Mucoromycota</taxon>
        <taxon>Glomeromycotina</taxon>
        <taxon>Glomeromycetes</taxon>
        <taxon>Diversisporales</taxon>
        <taxon>Gigasporaceae</taxon>
        <taxon>Dentiscutata</taxon>
    </lineage>
</organism>
<evidence type="ECO:0000313" key="1">
    <source>
        <dbReference type="EMBL" id="CAG8788697.1"/>
    </source>
</evidence>
<evidence type="ECO:0000313" key="2">
    <source>
        <dbReference type="Proteomes" id="UP000789405"/>
    </source>
</evidence>
<name>A0A9N9JRF5_9GLOM</name>
<proteinExistence type="predicted"/>
<feature type="non-terminal residue" evidence="1">
    <location>
        <position position="198"/>
    </location>
</feature>
<gene>
    <name evidence="1" type="ORF">DERYTH_LOCUS20955</name>
</gene>
<accession>A0A9N9JRF5</accession>
<sequence length="198" mass="22718">EECIFSSTDNNIYTFKDYLGNEEVWYIVDGMKPIEYVAKTILICLPQKHHYRSFDKLGTTIQAINSVDYNLLNFVGETTDNNSTSHKIIHICTNMPNEEDGKEGDESVEDVEITEVEVNTEKFSTLNSLTITRRDKRKSVIEKGKPFYSMSTLEFASDYVSKEIINKLINNYKVQLENFMKASSSISNYSTLQGTIFK</sequence>
<dbReference type="OrthoDB" id="2447216at2759"/>
<keyword evidence="2" id="KW-1185">Reference proteome</keyword>
<dbReference type="EMBL" id="CAJVPY010025749">
    <property type="protein sequence ID" value="CAG8788697.1"/>
    <property type="molecule type" value="Genomic_DNA"/>
</dbReference>
<comment type="caution">
    <text evidence="1">The sequence shown here is derived from an EMBL/GenBank/DDBJ whole genome shotgun (WGS) entry which is preliminary data.</text>
</comment>
<reference evidence="1" key="1">
    <citation type="submission" date="2021-06" db="EMBL/GenBank/DDBJ databases">
        <authorList>
            <person name="Kallberg Y."/>
            <person name="Tangrot J."/>
            <person name="Rosling A."/>
        </authorList>
    </citation>
    <scope>NUCLEOTIDE SEQUENCE</scope>
    <source>
        <strain evidence="1">MA453B</strain>
    </source>
</reference>
<protein>
    <submittedName>
        <fullName evidence="1">18494_t:CDS:1</fullName>
    </submittedName>
</protein>